<name>A0A1Q3F254_CULTA</name>
<protein>
    <submittedName>
        <fullName evidence="1">Putative guanylyl cyclase</fullName>
    </submittedName>
</protein>
<dbReference type="PANTHER" id="PTHR31400">
    <property type="entry name" value="GUANYLYL CYCLASE DOMAIN CONTAINING PROTEIN 1 GUCD1"/>
    <property type="match status" value="1"/>
</dbReference>
<sequence length="229" mass="26287">MCPPKTLPAFFEHPLVHFRQRYDWDCGLSCIIMLLGRQEKQQFLANFKEICTAGGFGESTWTIDLCYILKDFGLKHRYLTTTFGANPSHVGKEYYKCFNADETRVNEKFESAASNGIPIEIKSVQTSFLIEHLANHGPIIMLTNASLLHCDLCKANKLSLELRSCLGLKPSYMGHYIVLCGYDQRINKFLYRNPAFKDRVCFMSFDAMDRARRVSGTDEDLILIYQNEP</sequence>
<proteinExistence type="predicted"/>
<accession>A0A1Q3F254</accession>
<reference evidence="1" key="1">
    <citation type="submission" date="2017-01" db="EMBL/GenBank/DDBJ databases">
        <title>A deep insight into the sialotranscriptome of adult male and female Cluex tarsalis mosquitoes.</title>
        <authorList>
            <person name="Ribeiro J.M."/>
            <person name="Moreira F."/>
            <person name="Bernard K.A."/>
            <person name="Calvo E."/>
        </authorList>
    </citation>
    <scope>NUCLEOTIDE SEQUENCE</scope>
    <source>
        <strain evidence="1">Kern County</strain>
        <tissue evidence="1">Salivary glands</tissue>
    </source>
</reference>
<dbReference type="Pfam" id="PF09778">
    <property type="entry name" value="Guanylate_cyc_2"/>
    <property type="match status" value="1"/>
</dbReference>
<dbReference type="PANTHER" id="PTHR31400:SF1">
    <property type="entry name" value="PROTEIN GUCD1"/>
    <property type="match status" value="1"/>
</dbReference>
<dbReference type="InterPro" id="IPR018616">
    <property type="entry name" value="GUCD1"/>
</dbReference>
<dbReference type="AlphaFoldDB" id="A0A1Q3F254"/>
<evidence type="ECO:0000313" key="1">
    <source>
        <dbReference type="EMBL" id="JAV21621.1"/>
    </source>
</evidence>
<organism evidence="1">
    <name type="scientific">Culex tarsalis</name>
    <name type="common">Encephalitis mosquito</name>
    <dbReference type="NCBI Taxonomy" id="7177"/>
    <lineage>
        <taxon>Eukaryota</taxon>
        <taxon>Metazoa</taxon>
        <taxon>Ecdysozoa</taxon>
        <taxon>Arthropoda</taxon>
        <taxon>Hexapoda</taxon>
        <taxon>Insecta</taxon>
        <taxon>Pterygota</taxon>
        <taxon>Neoptera</taxon>
        <taxon>Endopterygota</taxon>
        <taxon>Diptera</taxon>
        <taxon>Nematocera</taxon>
        <taxon>Culicoidea</taxon>
        <taxon>Culicidae</taxon>
        <taxon>Culicinae</taxon>
        <taxon>Culicini</taxon>
        <taxon>Culex</taxon>
        <taxon>Culex</taxon>
    </lineage>
</organism>
<dbReference type="EMBL" id="GFDL01013424">
    <property type="protein sequence ID" value="JAV21621.1"/>
    <property type="molecule type" value="Transcribed_RNA"/>
</dbReference>